<dbReference type="RefSeq" id="XP_041195712.1">
    <property type="nucleotide sequence ID" value="XM_041328877.1"/>
</dbReference>
<name>A0A9P7EGM7_9AGAM</name>
<dbReference type="Proteomes" id="UP000807769">
    <property type="component" value="Unassembled WGS sequence"/>
</dbReference>
<dbReference type="EMBL" id="JABBWG010000008">
    <property type="protein sequence ID" value="KAG1820441.1"/>
    <property type="molecule type" value="Genomic_DNA"/>
</dbReference>
<evidence type="ECO:0000313" key="2">
    <source>
        <dbReference type="Proteomes" id="UP000807769"/>
    </source>
</evidence>
<keyword evidence="2" id="KW-1185">Reference proteome</keyword>
<dbReference type="GeneID" id="64622894"/>
<dbReference type="AlphaFoldDB" id="A0A9P7EGM7"/>
<comment type="caution">
    <text evidence="1">The sequence shown here is derived from an EMBL/GenBank/DDBJ whole genome shotgun (WGS) entry which is preliminary data.</text>
</comment>
<reference evidence="1" key="1">
    <citation type="journal article" date="2020" name="New Phytol.">
        <title>Comparative genomics reveals dynamic genome evolution in host specialist ectomycorrhizal fungi.</title>
        <authorList>
            <person name="Lofgren L.A."/>
            <person name="Nguyen N.H."/>
            <person name="Vilgalys R."/>
            <person name="Ruytinx J."/>
            <person name="Liao H.L."/>
            <person name="Branco S."/>
            <person name="Kuo A."/>
            <person name="LaButti K."/>
            <person name="Lipzen A."/>
            <person name="Andreopoulos W."/>
            <person name="Pangilinan J."/>
            <person name="Riley R."/>
            <person name="Hundley H."/>
            <person name="Na H."/>
            <person name="Barry K."/>
            <person name="Grigoriev I.V."/>
            <person name="Stajich J.E."/>
            <person name="Kennedy P.G."/>
        </authorList>
    </citation>
    <scope>NUCLEOTIDE SEQUENCE</scope>
    <source>
        <strain evidence="1">MN1</strain>
    </source>
</reference>
<proteinExistence type="predicted"/>
<gene>
    <name evidence="1" type="ORF">BJ212DRAFT_1030047</name>
</gene>
<protein>
    <submittedName>
        <fullName evidence="1">Uncharacterized protein</fullName>
    </submittedName>
</protein>
<organism evidence="1 2">
    <name type="scientific">Suillus subaureus</name>
    <dbReference type="NCBI Taxonomy" id="48587"/>
    <lineage>
        <taxon>Eukaryota</taxon>
        <taxon>Fungi</taxon>
        <taxon>Dikarya</taxon>
        <taxon>Basidiomycota</taxon>
        <taxon>Agaricomycotina</taxon>
        <taxon>Agaricomycetes</taxon>
        <taxon>Agaricomycetidae</taxon>
        <taxon>Boletales</taxon>
        <taxon>Suillineae</taxon>
        <taxon>Suillaceae</taxon>
        <taxon>Suillus</taxon>
    </lineage>
</organism>
<accession>A0A9P7EGM7</accession>
<sequence length="279" mass="29529">MTATRGNLASRYSSKRPPLHNPCFRKPRWACSPDADTLPPPIFDSGNMKTGRGTIEAPQALSTTCMEDPFARSRATRSYFVDHPHLVQGAAEPPHDVKACSTQTELQKLGLFPFAAASSSKVARGNFASASCGSGPSYSLKHRLFDMSQPSRLPPRLRALSKDVALRHSAPMVPPGLGHVVSLPSVTRPGCVSQAPSSVAKGRHGTESLLFQLNSDGVARVVTASSDTPKHSGGTAVPRVIASKSPDLDGIATAFSSLSAHFMYSLAIKAGADEIFPDP</sequence>
<evidence type="ECO:0000313" key="1">
    <source>
        <dbReference type="EMBL" id="KAG1820441.1"/>
    </source>
</evidence>